<dbReference type="GeneID" id="81126546"/>
<protein>
    <recommendedName>
        <fullName evidence="3">LEA14-like dessication related protein</fullName>
    </recommendedName>
</protein>
<dbReference type="AlphaFoldDB" id="A0ABD5W4Q7"/>
<evidence type="ECO:0000313" key="2">
    <source>
        <dbReference type="Proteomes" id="UP001596461"/>
    </source>
</evidence>
<comment type="caution">
    <text evidence="1">The sequence shown here is derived from an EMBL/GenBank/DDBJ whole genome shotgun (WGS) entry which is preliminary data.</text>
</comment>
<dbReference type="Proteomes" id="UP001596461">
    <property type="component" value="Unassembled WGS sequence"/>
</dbReference>
<dbReference type="RefSeq" id="WP_284031631.1">
    <property type="nucleotide sequence ID" value="NZ_CP126154.1"/>
</dbReference>
<accession>A0ABD5W4Q7</accession>
<name>A0ABD5W4Q7_9EURY</name>
<gene>
    <name evidence="1" type="ORF">ACFQL9_01185</name>
</gene>
<sequence>MVRSPRTQRLLLALLAVCLVASAASFAATATGQFAWQQRDGLSFTATELSVVDGEEPTVEVAFSVRNPTGVPVTVRPASVGVFDGAATEADSLAEAQSARFAGDERSLRVPARGTAEATVVVDLAPGTVERARAAIAADRAVVSGTMTAELRDRRFSADV</sequence>
<evidence type="ECO:0008006" key="3">
    <source>
        <dbReference type="Google" id="ProtNLM"/>
    </source>
</evidence>
<reference evidence="1 2" key="1">
    <citation type="journal article" date="2019" name="Int. J. Syst. Evol. Microbiol.">
        <title>The Global Catalogue of Microorganisms (GCM) 10K type strain sequencing project: providing services to taxonomists for standard genome sequencing and annotation.</title>
        <authorList>
            <consortium name="The Broad Institute Genomics Platform"/>
            <consortium name="The Broad Institute Genome Sequencing Center for Infectious Disease"/>
            <person name="Wu L."/>
            <person name="Ma J."/>
        </authorList>
    </citation>
    <scope>NUCLEOTIDE SEQUENCE [LARGE SCALE GENOMIC DNA]</scope>
    <source>
        <strain evidence="1 2">DT31</strain>
    </source>
</reference>
<dbReference type="EMBL" id="JBHTAH010000001">
    <property type="protein sequence ID" value="MFC7068242.1"/>
    <property type="molecule type" value="Genomic_DNA"/>
</dbReference>
<proteinExistence type="predicted"/>
<organism evidence="1 2">
    <name type="scientific">Halobaculum lipolyticum</name>
    <dbReference type="NCBI Taxonomy" id="3032001"/>
    <lineage>
        <taxon>Archaea</taxon>
        <taxon>Methanobacteriati</taxon>
        <taxon>Methanobacteriota</taxon>
        <taxon>Stenosarchaea group</taxon>
        <taxon>Halobacteria</taxon>
        <taxon>Halobacteriales</taxon>
        <taxon>Haloferacaceae</taxon>
        <taxon>Halobaculum</taxon>
    </lineage>
</organism>
<evidence type="ECO:0000313" key="1">
    <source>
        <dbReference type="EMBL" id="MFC7068242.1"/>
    </source>
</evidence>
<keyword evidence="2" id="KW-1185">Reference proteome</keyword>